<keyword evidence="2" id="KW-0812">Transmembrane</keyword>
<organism evidence="3 4">
    <name type="scientific">Ophiobolus disseminans</name>
    <dbReference type="NCBI Taxonomy" id="1469910"/>
    <lineage>
        <taxon>Eukaryota</taxon>
        <taxon>Fungi</taxon>
        <taxon>Dikarya</taxon>
        <taxon>Ascomycota</taxon>
        <taxon>Pezizomycotina</taxon>
        <taxon>Dothideomycetes</taxon>
        <taxon>Pleosporomycetidae</taxon>
        <taxon>Pleosporales</taxon>
        <taxon>Pleosporineae</taxon>
        <taxon>Phaeosphaeriaceae</taxon>
        <taxon>Ophiobolus</taxon>
    </lineage>
</organism>
<reference evidence="3" key="1">
    <citation type="journal article" date="2020" name="Stud. Mycol.">
        <title>101 Dothideomycetes genomes: a test case for predicting lifestyles and emergence of pathogens.</title>
        <authorList>
            <person name="Haridas S."/>
            <person name="Albert R."/>
            <person name="Binder M."/>
            <person name="Bloem J."/>
            <person name="Labutti K."/>
            <person name="Salamov A."/>
            <person name="Andreopoulos B."/>
            <person name="Baker S."/>
            <person name="Barry K."/>
            <person name="Bills G."/>
            <person name="Bluhm B."/>
            <person name="Cannon C."/>
            <person name="Castanera R."/>
            <person name="Culley D."/>
            <person name="Daum C."/>
            <person name="Ezra D."/>
            <person name="Gonzalez J."/>
            <person name="Henrissat B."/>
            <person name="Kuo A."/>
            <person name="Liang C."/>
            <person name="Lipzen A."/>
            <person name="Lutzoni F."/>
            <person name="Magnuson J."/>
            <person name="Mondo S."/>
            <person name="Nolan M."/>
            <person name="Ohm R."/>
            <person name="Pangilinan J."/>
            <person name="Park H.-J."/>
            <person name="Ramirez L."/>
            <person name="Alfaro M."/>
            <person name="Sun H."/>
            <person name="Tritt A."/>
            <person name="Yoshinaga Y."/>
            <person name="Zwiers L.-H."/>
            <person name="Turgeon B."/>
            <person name="Goodwin S."/>
            <person name="Spatafora J."/>
            <person name="Crous P."/>
            <person name="Grigoriev I."/>
        </authorList>
    </citation>
    <scope>NUCLEOTIDE SEQUENCE</scope>
    <source>
        <strain evidence="3">CBS 113818</strain>
    </source>
</reference>
<evidence type="ECO:0000256" key="2">
    <source>
        <dbReference type="SAM" id="Phobius"/>
    </source>
</evidence>
<keyword evidence="4" id="KW-1185">Reference proteome</keyword>
<protein>
    <submittedName>
        <fullName evidence="3">Uncharacterized protein</fullName>
    </submittedName>
</protein>
<dbReference type="OrthoDB" id="3659759at2759"/>
<name>A0A6A6ZIV2_9PLEO</name>
<dbReference type="AlphaFoldDB" id="A0A6A6ZIV2"/>
<evidence type="ECO:0000313" key="4">
    <source>
        <dbReference type="Proteomes" id="UP000799424"/>
    </source>
</evidence>
<gene>
    <name evidence="3" type="ORF">CC86DRAFT_460116</name>
</gene>
<feature type="region of interest" description="Disordered" evidence="1">
    <location>
        <begin position="1"/>
        <end position="25"/>
    </location>
</feature>
<accession>A0A6A6ZIV2</accession>
<evidence type="ECO:0000313" key="3">
    <source>
        <dbReference type="EMBL" id="KAF2820137.1"/>
    </source>
</evidence>
<dbReference type="EMBL" id="MU006242">
    <property type="protein sequence ID" value="KAF2820137.1"/>
    <property type="molecule type" value="Genomic_DNA"/>
</dbReference>
<keyword evidence="2" id="KW-0472">Membrane</keyword>
<feature type="transmembrane region" description="Helical" evidence="2">
    <location>
        <begin position="85"/>
        <end position="107"/>
    </location>
</feature>
<proteinExistence type="predicted"/>
<evidence type="ECO:0000256" key="1">
    <source>
        <dbReference type="SAM" id="MobiDB-lite"/>
    </source>
</evidence>
<dbReference type="Proteomes" id="UP000799424">
    <property type="component" value="Unassembled WGS sequence"/>
</dbReference>
<keyword evidence="2" id="KW-1133">Transmembrane helix</keyword>
<sequence>MAGLFDDVERTAATSESPPSTPFKPVVYGSIEPIGSSPNDSLLGASPVQSERVRPGYTFPHQHRIIPPSISGHGRLIIAHRTIPYWIGALFVVGAFGWAVWCALYVYPLLGGHPNNWKFSTGNGR</sequence>